<keyword evidence="3" id="KW-1185">Reference proteome</keyword>
<keyword evidence="1" id="KW-0472">Membrane</keyword>
<feature type="transmembrane region" description="Helical" evidence="1">
    <location>
        <begin position="240"/>
        <end position="257"/>
    </location>
</feature>
<sequence length="267" mass="29908">MRASSIVPCKRLTGKERYSRGMLPKNWLYPRSRTAKDGELMQNEEGIWPVKLLLLALIVTRFLIFSHVMDVIPSHTQQSVPFPHDLEMPPSCESPARNRRRELFSCSRHAMVDVAMASSSSKASLLLHGEWGAFFMTNLDEFCENDLSFFLEGRNGKFVAPGANTQIKYYQSLDHHKLALNKLNFLLELNLEGPMPKGGQTSTFSSSSFHGNPKLCGSMFGAGDHTTPTNISEKECNSKVIISAIASCVFFGIGMLYDQLVLSTYFR</sequence>
<protein>
    <submittedName>
        <fullName evidence="2">Uncharacterized protein</fullName>
    </submittedName>
</protein>
<dbReference type="AlphaFoldDB" id="A0A0D9VCD4"/>
<dbReference type="Gramene" id="LPERR02G03780.2">
    <property type="protein sequence ID" value="LPERR02G03780.2"/>
    <property type="gene ID" value="LPERR02G03780"/>
</dbReference>
<dbReference type="Gene3D" id="3.80.10.10">
    <property type="entry name" value="Ribonuclease Inhibitor"/>
    <property type="match status" value="1"/>
</dbReference>
<dbReference type="EnsemblPlants" id="LPERR02G03780.2">
    <property type="protein sequence ID" value="LPERR02G03780.2"/>
    <property type="gene ID" value="LPERR02G03780"/>
</dbReference>
<reference evidence="3" key="2">
    <citation type="submission" date="2013-12" db="EMBL/GenBank/DDBJ databases">
        <authorList>
            <person name="Yu Y."/>
            <person name="Lee S."/>
            <person name="de Baynast K."/>
            <person name="Wissotski M."/>
            <person name="Liu L."/>
            <person name="Talag J."/>
            <person name="Goicoechea J."/>
            <person name="Angelova A."/>
            <person name="Jetty R."/>
            <person name="Kudrna D."/>
            <person name="Golser W."/>
            <person name="Rivera L."/>
            <person name="Zhang J."/>
            <person name="Wing R."/>
        </authorList>
    </citation>
    <scope>NUCLEOTIDE SEQUENCE</scope>
</reference>
<reference evidence="2 3" key="1">
    <citation type="submission" date="2012-08" db="EMBL/GenBank/DDBJ databases">
        <title>Oryza genome evolution.</title>
        <authorList>
            <person name="Wing R.A."/>
        </authorList>
    </citation>
    <scope>NUCLEOTIDE SEQUENCE</scope>
</reference>
<evidence type="ECO:0000256" key="1">
    <source>
        <dbReference type="SAM" id="Phobius"/>
    </source>
</evidence>
<keyword evidence="1" id="KW-1133">Transmembrane helix</keyword>
<evidence type="ECO:0000313" key="3">
    <source>
        <dbReference type="Proteomes" id="UP000032180"/>
    </source>
</evidence>
<proteinExistence type="predicted"/>
<dbReference type="Proteomes" id="UP000032180">
    <property type="component" value="Chromosome 2"/>
</dbReference>
<reference evidence="2" key="3">
    <citation type="submission" date="2015-04" db="UniProtKB">
        <authorList>
            <consortium name="EnsemblPlants"/>
        </authorList>
    </citation>
    <scope>IDENTIFICATION</scope>
</reference>
<evidence type="ECO:0000313" key="2">
    <source>
        <dbReference type="EnsemblPlants" id="LPERR02G03780.2"/>
    </source>
</evidence>
<dbReference type="InterPro" id="IPR032675">
    <property type="entry name" value="LRR_dom_sf"/>
</dbReference>
<organism evidence="2 3">
    <name type="scientific">Leersia perrieri</name>
    <dbReference type="NCBI Taxonomy" id="77586"/>
    <lineage>
        <taxon>Eukaryota</taxon>
        <taxon>Viridiplantae</taxon>
        <taxon>Streptophyta</taxon>
        <taxon>Embryophyta</taxon>
        <taxon>Tracheophyta</taxon>
        <taxon>Spermatophyta</taxon>
        <taxon>Magnoliopsida</taxon>
        <taxon>Liliopsida</taxon>
        <taxon>Poales</taxon>
        <taxon>Poaceae</taxon>
        <taxon>BOP clade</taxon>
        <taxon>Oryzoideae</taxon>
        <taxon>Oryzeae</taxon>
        <taxon>Oryzinae</taxon>
        <taxon>Leersia</taxon>
    </lineage>
</organism>
<accession>A0A0D9VCD4</accession>
<name>A0A0D9VCD4_9ORYZ</name>
<keyword evidence="1" id="KW-0812">Transmembrane</keyword>